<organism evidence="11 12">
    <name type="scientific">Methylobacterium bullatum</name>
    <dbReference type="NCBI Taxonomy" id="570505"/>
    <lineage>
        <taxon>Bacteria</taxon>
        <taxon>Pseudomonadati</taxon>
        <taxon>Pseudomonadota</taxon>
        <taxon>Alphaproteobacteria</taxon>
        <taxon>Hyphomicrobiales</taxon>
        <taxon>Methylobacteriaceae</taxon>
        <taxon>Methylobacterium</taxon>
    </lineage>
</organism>
<dbReference type="GO" id="GO:0005524">
    <property type="term" value="F:ATP binding"/>
    <property type="evidence" value="ECO:0007669"/>
    <property type="project" value="UniProtKB-KW"/>
</dbReference>
<dbReference type="AlphaFoldDB" id="A0AAV4ZB92"/>
<evidence type="ECO:0000256" key="7">
    <source>
        <dbReference type="ARBA" id="ARBA00022989"/>
    </source>
</evidence>
<dbReference type="InterPro" id="IPR027417">
    <property type="entry name" value="P-loop_NTPase"/>
</dbReference>
<evidence type="ECO:0000256" key="2">
    <source>
        <dbReference type="ARBA" id="ARBA00022448"/>
    </source>
</evidence>
<dbReference type="CDD" id="cd06581">
    <property type="entry name" value="TM_PBP1_LivM_like"/>
    <property type="match status" value="1"/>
</dbReference>
<keyword evidence="8 9" id="KW-0472">Membrane</keyword>
<evidence type="ECO:0000256" key="6">
    <source>
        <dbReference type="ARBA" id="ARBA00022840"/>
    </source>
</evidence>
<accession>A0AAV4ZB92</accession>
<dbReference type="PANTHER" id="PTHR30482:SF10">
    <property type="entry name" value="HIGH-AFFINITY BRANCHED-CHAIN AMINO ACID TRANSPORT PROTEIN BRAE"/>
    <property type="match status" value="1"/>
</dbReference>
<dbReference type="SUPFAM" id="SSF52540">
    <property type="entry name" value="P-loop containing nucleoside triphosphate hydrolases"/>
    <property type="match status" value="1"/>
</dbReference>
<dbReference type="PROSITE" id="PS50893">
    <property type="entry name" value="ABC_TRANSPORTER_2"/>
    <property type="match status" value="1"/>
</dbReference>
<reference evidence="11" key="1">
    <citation type="journal article" date="2016" name="Front. Microbiol.">
        <title>Genome Sequence of the Piezophilic, Mesophilic Sulfate-Reducing Bacterium Desulfovibrio indicus J2T.</title>
        <authorList>
            <person name="Cao J."/>
            <person name="Maignien L."/>
            <person name="Shao Z."/>
            <person name="Alain K."/>
            <person name="Jebbar M."/>
        </authorList>
    </citation>
    <scope>NUCLEOTIDE SEQUENCE</scope>
    <source>
        <strain evidence="11">DSM 21893</strain>
    </source>
</reference>
<feature type="transmembrane region" description="Helical" evidence="9">
    <location>
        <begin position="33"/>
        <end position="51"/>
    </location>
</feature>
<keyword evidence="3" id="KW-1003">Cell membrane</keyword>
<dbReference type="SMART" id="SM00382">
    <property type="entry name" value="AAA"/>
    <property type="match status" value="1"/>
</dbReference>
<keyword evidence="7 9" id="KW-1133">Transmembrane helix</keyword>
<dbReference type="Pfam" id="PF12399">
    <property type="entry name" value="BCA_ABC_TP_C"/>
    <property type="match status" value="1"/>
</dbReference>
<comment type="subcellular location">
    <subcellularLocation>
        <location evidence="1">Cell membrane</location>
        <topology evidence="1">Multi-pass membrane protein</topology>
    </subcellularLocation>
</comment>
<evidence type="ECO:0000259" key="10">
    <source>
        <dbReference type="PROSITE" id="PS50893"/>
    </source>
</evidence>
<feature type="transmembrane region" description="Helical" evidence="9">
    <location>
        <begin position="81"/>
        <end position="101"/>
    </location>
</feature>
<evidence type="ECO:0000313" key="12">
    <source>
        <dbReference type="Proteomes" id="UP001055307"/>
    </source>
</evidence>
<evidence type="ECO:0000256" key="8">
    <source>
        <dbReference type="ARBA" id="ARBA00023136"/>
    </source>
</evidence>
<evidence type="ECO:0000256" key="1">
    <source>
        <dbReference type="ARBA" id="ARBA00004651"/>
    </source>
</evidence>
<name>A0AAV4ZB92_9HYPH</name>
<dbReference type="EMBL" id="BPQF01000016">
    <property type="protein sequence ID" value="GJD40847.1"/>
    <property type="molecule type" value="Genomic_DNA"/>
</dbReference>
<dbReference type="InterPro" id="IPR003593">
    <property type="entry name" value="AAA+_ATPase"/>
</dbReference>
<comment type="caution">
    <text evidence="11">The sequence shown here is derived from an EMBL/GenBank/DDBJ whole genome shotgun (WGS) entry which is preliminary data.</text>
</comment>
<dbReference type="InterPro" id="IPR032823">
    <property type="entry name" value="BCA_ABC_TP_C"/>
</dbReference>
<feature type="transmembrane region" description="Helical" evidence="9">
    <location>
        <begin position="58"/>
        <end position="75"/>
    </location>
</feature>
<dbReference type="Proteomes" id="UP001055307">
    <property type="component" value="Unassembled WGS sequence"/>
</dbReference>
<keyword evidence="2" id="KW-0813">Transport</keyword>
<dbReference type="PANTHER" id="PTHR30482">
    <property type="entry name" value="HIGH-AFFINITY BRANCHED-CHAIN AMINO ACID TRANSPORT SYSTEM PERMEASE"/>
    <property type="match status" value="1"/>
</dbReference>
<dbReference type="InterPro" id="IPR003439">
    <property type="entry name" value="ABC_transporter-like_ATP-bd"/>
</dbReference>
<sequence length="596" mass="63103">MNALFRLGFALLALTLVAVPLTAGNEYELRLFMLFLIYGIIAVGLNVLVGLTGLVSLGQAGLFALGAYTGGILAIRFGFDILLASLGAAVVSGLFGVLLAYPTVRVRGVYLAVVTIAFGLIVENVAIEWQSLTGGTTGLSGIPGPNILGFPLTGYAFYGVLAVTLFTVTLLAHHLKWSPYGRAMLAVSQSETAARSLGVNVTAIRTLAFVVAAMTAGIAGSFYAFLNAYISPDIFTFSDSIRFLLMVILGGAASTFGPVIGAAVLTYLPELLQQFAEWQKFAYGALLLLVMFGLPRGILGTLSNLSGRLRPVARGIDPREGTLAAEFLRDGARGSAELVTDSLTVRFGGLTALSAASVRVRPGEIHALIGPNGAGKSTFVNTISGFYSPTEGSFSLDGIPLAGLKPHRIARLGLARTFQNTELFGEMSVLENVMVGVEQRRRYGLASALLRTPGFRHEQDACRRAAIGLLDFVGLAEYANEAARFLPFGHQRRLEIARALAARPRLLLLDEPAAGLTSGEIDDLELMIRKIAALDVSVLLIEHHVDLIMAVADTVTVLDYGQIIASASPSVVQADPRVIEAYFGSPLVQASVTEAA</sequence>
<feature type="transmembrane region" description="Helical" evidence="9">
    <location>
        <begin position="281"/>
        <end position="299"/>
    </location>
</feature>
<dbReference type="InterPro" id="IPR043428">
    <property type="entry name" value="LivM-like"/>
</dbReference>
<keyword evidence="5" id="KW-0547">Nucleotide-binding</keyword>
<keyword evidence="12" id="KW-1185">Reference proteome</keyword>
<dbReference type="Pfam" id="PF00005">
    <property type="entry name" value="ABC_tran"/>
    <property type="match status" value="1"/>
</dbReference>
<feature type="transmembrane region" description="Helical" evidence="9">
    <location>
        <begin position="147"/>
        <end position="172"/>
    </location>
</feature>
<evidence type="ECO:0000313" key="11">
    <source>
        <dbReference type="EMBL" id="GJD40847.1"/>
    </source>
</evidence>
<dbReference type="GO" id="GO:0015658">
    <property type="term" value="F:branched-chain amino acid transmembrane transporter activity"/>
    <property type="evidence" value="ECO:0007669"/>
    <property type="project" value="InterPro"/>
</dbReference>
<evidence type="ECO:0000256" key="9">
    <source>
        <dbReference type="SAM" id="Phobius"/>
    </source>
</evidence>
<feature type="domain" description="ABC transporter" evidence="10">
    <location>
        <begin position="338"/>
        <end position="585"/>
    </location>
</feature>
<gene>
    <name evidence="11" type="primary">btuD_11</name>
    <name evidence="11" type="ORF">OICFNHDK_3323</name>
</gene>
<feature type="transmembrane region" description="Helical" evidence="9">
    <location>
        <begin position="207"/>
        <end position="231"/>
    </location>
</feature>
<feature type="transmembrane region" description="Helical" evidence="9">
    <location>
        <begin position="108"/>
        <end position="127"/>
    </location>
</feature>
<dbReference type="GO" id="GO:0005886">
    <property type="term" value="C:plasma membrane"/>
    <property type="evidence" value="ECO:0007669"/>
    <property type="project" value="UniProtKB-SubCell"/>
</dbReference>
<reference evidence="11" key="2">
    <citation type="submission" date="2021-08" db="EMBL/GenBank/DDBJ databases">
        <authorList>
            <person name="Tani A."/>
            <person name="Ola A."/>
            <person name="Ogura Y."/>
            <person name="Katsura K."/>
            <person name="Hayashi T."/>
        </authorList>
    </citation>
    <scope>NUCLEOTIDE SEQUENCE</scope>
    <source>
        <strain evidence="11">DSM 21893</strain>
    </source>
</reference>
<evidence type="ECO:0000256" key="3">
    <source>
        <dbReference type="ARBA" id="ARBA00022475"/>
    </source>
</evidence>
<dbReference type="CDD" id="cd03219">
    <property type="entry name" value="ABC_Mj1267_LivG_branched"/>
    <property type="match status" value="1"/>
</dbReference>
<proteinExistence type="predicted"/>
<evidence type="ECO:0000256" key="4">
    <source>
        <dbReference type="ARBA" id="ARBA00022692"/>
    </source>
</evidence>
<dbReference type="Pfam" id="PF02653">
    <property type="entry name" value="BPD_transp_2"/>
    <property type="match status" value="1"/>
</dbReference>
<dbReference type="Gene3D" id="3.40.50.300">
    <property type="entry name" value="P-loop containing nucleotide triphosphate hydrolases"/>
    <property type="match status" value="1"/>
</dbReference>
<keyword evidence="4 9" id="KW-0812">Transmembrane</keyword>
<keyword evidence="6 11" id="KW-0067">ATP-binding</keyword>
<protein>
    <submittedName>
        <fullName evidence="11">Vitamin B12 import ATP-binding protein BtuD</fullName>
    </submittedName>
</protein>
<evidence type="ECO:0000256" key="5">
    <source>
        <dbReference type="ARBA" id="ARBA00022741"/>
    </source>
</evidence>
<feature type="transmembrane region" description="Helical" evidence="9">
    <location>
        <begin position="243"/>
        <end position="269"/>
    </location>
</feature>
<dbReference type="FunFam" id="3.40.50.300:FF:000421">
    <property type="entry name" value="Branched-chain amino acid ABC transporter ATP-binding protein"/>
    <property type="match status" value="1"/>
</dbReference>
<dbReference type="GO" id="GO:0016887">
    <property type="term" value="F:ATP hydrolysis activity"/>
    <property type="evidence" value="ECO:0007669"/>
    <property type="project" value="InterPro"/>
</dbReference>
<dbReference type="RefSeq" id="WP_192214818.1">
    <property type="nucleotide sequence ID" value="NZ_BPQF01000016.1"/>
</dbReference>
<dbReference type="InterPro" id="IPR001851">
    <property type="entry name" value="ABC_transp_permease"/>
</dbReference>